<dbReference type="AlphaFoldDB" id="A0A2P2QL74"/>
<evidence type="ECO:0000256" key="1">
    <source>
        <dbReference type="SAM" id="MobiDB-lite"/>
    </source>
</evidence>
<organism evidence="2">
    <name type="scientific">Rhizophora mucronata</name>
    <name type="common">Asiatic mangrove</name>
    <dbReference type="NCBI Taxonomy" id="61149"/>
    <lineage>
        <taxon>Eukaryota</taxon>
        <taxon>Viridiplantae</taxon>
        <taxon>Streptophyta</taxon>
        <taxon>Embryophyta</taxon>
        <taxon>Tracheophyta</taxon>
        <taxon>Spermatophyta</taxon>
        <taxon>Magnoliopsida</taxon>
        <taxon>eudicotyledons</taxon>
        <taxon>Gunneridae</taxon>
        <taxon>Pentapetalae</taxon>
        <taxon>rosids</taxon>
        <taxon>fabids</taxon>
        <taxon>Malpighiales</taxon>
        <taxon>Rhizophoraceae</taxon>
        <taxon>Rhizophora</taxon>
    </lineage>
</organism>
<feature type="region of interest" description="Disordered" evidence="1">
    <location>
        <begin position="1"/>
        <end position="24"/>
    </location>
</feature>
<name>A0A2P2QL74_RHIMU</name>
<evidence type="ECO:0000313" key="2">
    <source>
        <dbReference type="EMBL" id="MBX67657.1"/>
    </source>
</evidence>
<reference evidence="2" key="1">
    <citation type="submission" date="2018-02" db="EMBL/GenBank/DDBJ databases">
        <title>Rhizophora mucronata_Transcriptome.</title>
        <authorList>
            <person name="Meera S.P."/>
            <person name="Sreeshan A."/>
            <person name="Augustine A."/>
        </authorList>
    </citation>
    <scope>NUCLEOTIDE SEQUENCE</scope>
    <source>
        <tissue evidence="2">Leaf</tissue>
    </source>
</reference>
<dbReference type="EMBL" id="GGEC01087173">
    <property type="protein sequence ID" value="MBX67657.1"/>
    <property type="molecule type" value="Transcribed_RNA"/>
</dbReference>
<accession>A0A2P2QL74</accession>
<protein>
    <submittedName>
        <fullName evidence="2">Uncharacterized protein</fullName>
    </submittedName>
</protein>
<sequence length="65" mass="7184">MSFVLASEESASSSLSSRDVESQSRECHDFIVMPSIECDKATIGYHGTPHKCPDNQKINLVQDQV</sequence>
<feature type="compositionally biased region" description="Low complexity" evidence="1">
    <location>
        <begin position="1"/>
        <end position="17"/>
    </location>
</feature>
<proteinExistence type="predicted"/>